<keyword evidence="3" id="KW-1185">Reference proteome</keyword>
<evidence type="ECO:0000256" key="1">
    <source>
        <dbReference type="SAM" id="MobiDB-lite"/>
    </source>
</evidence>
<evidence type="ECO:0000313" key="2">
    <source>
        <dbReference type="EMBL" id="REE02247.1"/>
    </source>
</evidence>
<dbReference type="RefSeq" id="WP_115930555.1">
    <property type="nucleotide sequence ID" value="NZ_QREH01000001.1"/>
</dbReference>
<dbReference type="AlphaFoldDB" id="A0A3D9L9W8"/>
<name>A0A3D9L9W8_9MICC</name>
<protein>
    <submittedName>
        <fullName evidence="2">Uncharacterized protein</fullName>
    </submittedName>
</protein>
<comment type="caution">
    <text evidence="2">The sequence shown here is derived from an EMBL/GenBank/DDBJ whole genome shotgun (WGS) entry which is preliminary data.</text>
</comment>
<dbReference type="EMBL" id="QREH01000001">
    <property type="protein sequence ID" value="REE02247.1"/>
    <property type="molecule type" value="Genomic_DNA"/>
</dbReference>
<evidence type="ECO:0000313" key="3">
    <source>
        <dbReference type="Proteomes" id="UP000256727"/>
    </source>
</evidence>
<sequence length="66" mass="7034">MDLLTLPRTAVQYLVNQPLIDIVTAGSLSTYISSPGVPDPLMAAGPQNTGFHDRQTSPATDGRIPR</sequence>
<feature type="region of interest" description="Disordered" evidence="1">
    <location>
        <begin position="39"/>
        <end position="66"/>
    </location>
</feature>
<proteinExistence type="predicted"/>
<accession>A0A3D9L9W8</accession>
<gene>
    <name evidence="2" type="ORF">C8E99_0009</name>
</gene>
<reference evidence="2 3" key="1">
    <citation type="submission" date="2018-07" db="EMBL/GenBank/DDBJ databases">
        <title>Sequencing the genomes of 1000 actinobacteria strains.</title>
        <authorList>
            <person name="Klenk H.-P."/>
        </authorList>
    </citation>
    <scope>NUCLEOTIDE SEQUENCE [LARGE SCALE GENOMIC DNA]</scope>
    <source>
        <strain evidence="2 3">DSM 14442</strain>
    </source>
</reference>
<dbReference type="Proteomes" id="UP000256727">
    <property type="component" value="Unassembled WGS sequence"/>
</dbReference>
<organism evidence="2 3">
    <name type="scientific">Citricoccus muralis</name>
    <dbReference type="NCBI Taxonomy" id="169134"/>
    <lineage>
        <taxon>Bacteria</taxon>
        <taxon>Bacillati</taxon>
        <taxon>Actinomycetota</taxon>
        <taxon>Actinomycetes</taxon>
        <taxon>Micrococcales</taxon>
        <taxon>Micrococcaceae</taxon>
        <taxon>Citricoccus</taxon>
    </lineage>
</organism>